<dbReference type="PROSITE" id="PS51257">
    <property type="entry name" value="PROKAR_LIPOPROTEIN"/>
    <property type="match status" value="1"/>
</dbReference>
<reference evidence="2 3" key="1">
    <citation type="submission" date="2020-11" db="EMBL/GenBank/DDBJ databases">
        <title>Kaistella gelatinilytica sp. nov., a flavobacterium isolated from Antarctic Soil.</title>
        <authorList>
            <person name="Li J."/>
        </authorList>
    </citation>
    <scope>NUCLEOTIDE SEQUENCE [LARGE SCALE GENOMIC DNA]</scope>
    <source>
        <strain evidence="2 3">G5-32</strain>
    </source>
</reference>
<accession>A0ABS0F9W5</accession>
<feature type="compositionally biased region" description="Polar residues" evidence="1">
    <location>
        <begin position="80"/>
        <end position="100"/>
    </location>
</feature>
<evidence type="ECO:0000256" key="1">
    <source>
        <dbReference type="SAM" id="MobiDB-lite"/>
    </source>
</evidence>
<dbReference type="Proteomes" id="UP000660070">
    <property type="component" value="Unassembled WGS sequence"/>
</dbReference>
<gene>
    <name evidence="2" type="ORF">IV494_04765</name>
</gene>
<comment type="caution">
    <text evidence="2">The sequence shown here is derived from an EMBL/GenBank/DDBJ whole genome shotgun (WGS) entry which is preliminary data.</text>
</comment>
<evidence type="ECO:0008006" key="4">
    <source>
        <dbReference type="Google" id="ProtNLM"/>
    </source>
</evidence>
<organism evidence="2 3">
    <name type="scientific">Kaistella gelatinilytica</name>
    <dbReference type="NCBI Taxonomy" id="2787636"/>
    <lineage>
        <taxon>Bacteria</taxon>
        <taxon>Pseudomonadati</taxon>
        <taxon>Bacteroidota</taxon>
        <taxon>Flavobacteriia</taxon>
        <taxon>Flavobacteriales</taxon>
        <taxon>Weeksellaceae</taxon>
        <taxon>Chryseobacterium group</taxon>
        <taxon>Kaistella</taxon>
    </lineage>
</organism>
<evidence type="ECO:0000313" key="2">
    <source>
        <dbReference type="EMBL" id="MBF8456487.1"/>
    </source>
</evidence>
<proteinExistence type="predicted"/>
<dbReference type="EMBL" id="JADPVI010000001">
    <property type="protein sequence ID" value="MBF8456487.1"/>
    <property type="molecule type" value="Genomic_DNA"/>
</dbReference>
<dbReference type="RefSeq" id="WP_196079005.1">
    <property type="nucleotide sequence ID" value="NZ_JADPVI010000001.1"/>
</dbReference>
<name>A0ABS0F9W5_9FLAO</name>
<protein>
    <recommendedName>
        <fullName evidence="4">Cytochrome c domain-containing protein</fullName>
    </recommendedName>
</protein>
<feature type="region of interest" description="Disordered" evidence="1">
    <location>
        <begin position="80"/>
        <end position="108"/>
    </location>
</feature>
<dbReference type="SUPFAM" id="SSF46626">
    <property type="entry name" value="Cytochrome c"/>
    <property type="match status" value="1"/>
</dbReference>
<sequence length="108" mass="11686">MKKIIISCIVCTVILYSCDTRTYEDISGPPVANITYTNSIKPIMNANCTSCHSPNGGQSPYLDNYDDVKSNINLILEDLNSGSMPPNGPLSSTTIQTVQSWKDAGTPQ</sequence>
<evidence type="ECO:0000313" key="3">
    <source>
        <dbReference type="Proteomes" id="UP000660070"/>
    </source>
</evidence>
<dbReference type="InterPro" id="IPR036909">
    <property type="entry name" value="Cyt_c-like_dom_sf"/>
</dbReference>
<keyword evidence="3" id="KW-1185">Reference proteome</keyword>